<dbReference type="PANTHER" id="PTHR43677:SF4">
    <property type="entry name" value="QUINONE OXIDOREDUCTASE-LIKE PROTEIN 2"/>
    <property type="match status" value="1"/>
</dbReference>
<evidence type="ECO:0000259" key="1">
    <source>
        <dbReference type="SMART" id="SM00829"/>
    </source>
</evidence>
<proteinExistence type="predicted"/>
<keyword evidence="3" id="KW-1185">Reference proteome</keyword>
<dbReference type="EMBL" id="QEAP01000045">
    <property type="protein sequence ID" value="TPX76520.1"/>
    <property type="molecule type" value="Genomic_DNA"/>
</dbReference>
<accession>A0A507FLD5</accession>
<dbReference type="AlphaFoldDB" id="A0A507FLD5"/>
<reference evidence="2 3" key="1">
    <citation type="journal article" date="2019" name="Sci. Rep.">
        <title>Comparative genomics of chytrid fungi reveal insights into the obligate biotrophic and pathogenic lifestyle of Synchytrium endobioticum.</title>
        <authorList>
            <person name="van de Vossenberg B.T.L.H."/>
            <person name="Warris S."/>
            <person name="Nguyen H.D.T."/>
            <person name="van Gent-Pelzer M.P.E."/>
            <person name="Joly D.L."/>
            <person name="van de Geest H.C."/>
            <person name="Bonants P.J.M."/>
            <person name="Smith D.S."/>
            <person name="Levesque C.A."/>
            <person name="van der Lee T.A.J."/>
        </authorList>
    </citation>
    <scope>NUCLEOTIDE SEQUENCE [LARGE SCALE GENOMIC DNA]</scope>
    <source>
        <strain evidence="2 3">CBS 675.73</strain>
    </source>
</reference>
<dbReference type="Proteomes" id="UP000320333">
    <property type="component" value="Unassembled WGS sequence"/>
</dbReference>
<evidence type="ECO:0000313" key="3">
    <source>
        <dbReference type="Proteomes" id="UP000320333"/>
    </source>
</evidence>
<dbReference type="InterPro" id="IPR011032">
    <property type="entry name" value="GroES-like_sf"/>
</dbReference>
<gene>
    <name evidence="2" type="ORF">CcCBS67573_g02245</name>
</gene>
<feature type="domain" description="Enoyl reductase (ER)" evidence="1">
    <location>
        <begin position="13"/>
        <end position="341"/>
    </location>
</feature>
<dbReference type="Pfam" id="PF08240">
    <property type="entry name" value="ADH_N"/>
    <property type="match status" value="1"/>
</dbReference>
<dbReference type="Pfam" id="PF00107">
    <property type="entry name" value="ADH_zinc_N"/>
    <property type="match status" value="1"/>
</dbReference>
<comment type="caution">
    <text evidence="2">The sequence shown here is derived from an EMBL/GenBank/DDBJ whole genome shotgun (WGS) entry which is preliminary data.</text>
</comment>
<dbReference type="InterPro" id="IPR013154">
    <property type="entry name" value="ADH-like_N"/>
</dbReference>
<dbReference type="SUPFAM" id="SSF50129">
    <property type="entry name" value="GroES-like"/>
    <property type="match status" value="1"/>
</dbReference>
<dbReference type="GO" id="GO:0008270">
    <property type="term" value="F:zinc ion binding"/>
    <property type="evidence" value="ECO:0007669"/>
    <property type="project" value="InterPro"/>
</dbReference>
<dbReference type="PANTHER" id="PTHR43677">
    <property type="entry name" value="SHORT-CHAIN DEHYDROGENASE/REDUCTASE"/>
    <property type="match status" value="1"/>
</dbReference>
<dbReference type="STRING" id="246404.A0A507FLD5"/>
<name>A0A507FLD5_9FUNG</name>
<dbReference type="Gene3D" id="3.40.50.720">
    <property type="entry name" value="NAD(P)-binding Rossmann-like Domain"/>
    <property type="match status" value="1"/>
</dbReference>
<sequence>MKHSALVVSDWLKTPSELRVSPLPEQPFDAESVRVRIVAAGINFADILMVMGKYQVKPPLPFVPGTEFAGVVDQVGSSVSGFKVGDRVFGSSTTGIGAFATSITLQPAPGFLFKIPEFLSFREAAASFIIYPTSWLALVEKGNLKKGEICLVHAAAGGVGSAAVQIAKHLGAIVIGTAGGPEKCAIVKDTLGADYVIDYTKTNWEKEVNKIVSQIRDKPGVDVIYDPVGTFIQDTKCIAWNGRILVVGFAGGNGKIEAVPANRLLLKGASLVGVFWGGSTINENEVVDRTWKGIFDFFKHAKLNGKPVRPLLYHGVYEGLNSVSSAMADLGGRKSYGKVIVDISSEKERANL</sequence>
<dbReference type="OrthoDB" id="10257049at2759"/>
<dbReference type="GO" id="GO:0005739">
    <property type="term" value="C:mitochondrion"/>
    <property type="evidence" value="ECO:0007669"/>
    <property type="project" value="TreeGrafter"/>
</dbReference>
<dbReference type="InterPro" id="IPR002364">
    <property type="entry name" value="Quin_OxRdtase/zeta-crystal_CS"/>
</dbReference>
<dbReference type="CDD" id="cd08241">
    <property type="entry name" value="QOR1"/>
    <property type="match status" value="1"/>
</dbReference>
<dbReference type="InterPro" id="IPR020843">
    <property type="entry name" value="ER"/>
</dbReference>
<dbReference type="SMART" id="SM00829">
    <property type="entry name" value="PKS_ER"/>
    <property type="match status" value="1"/>
</dbReference>
<protein>
    <recommendedName>
        <fullName evidence="1">Enoyl reductase (ER) domain-containing protein</fullName>
    </recommendedName>
</protein>
<evidence type="ECO:0000313" key="2">
    <source>
        <dbReference type="EMBL" id="TPX76520.1"/>
    </source>
</evidence>
<dbReference type="SUPFAM" id="SSF51735">
    <property type="entry name" value="NAD(P)-binding Rossmann-fold domains"/>
    <property type="match status" value="1"/>
</dbReference>
<dbReference type="PROSITE" id="PS01162">
    <property type="entry name" value="QOR_ZETA_CRYSTAL"/>
    <property type="match status" value="1"/>
</dbReference>
<organism evidence="2 3">
    <name type="scientific">Chytriomyces confervae</name>
    <dbReference type="NCBI Taxonomy" id="246404"/>
    <lineage>
        <taxon>Eukaryota</taxon>
        <taxon>Fungi</taxon>
        <taxon>Fungi incertae sedis</taxon>
        <taxon>Chytridiomycota</taxon>
        <taxon>Chytridiomycota incertae sedis</taxon>
        <taxon>Chytridiomycetes</taxon>
        <taxon>Chytridiales</taxon>
        <taxon>Chytriomycetaceae</taxon>
        <taxon>Chytriomyces</taxon>
    </lineage>
</organism>
<dbReference type="InterPro" id="IPR051397">
    <property type="entry name" value="Zn-ADH-like_protein"/>
</dbReference>
<dbReference type="InterPro" id="IPR036291">
    <property type="entry name" value="NAD(P)-bd_dom_sf"/>
</dbReference>
<dbReference type="GO" id="GO:0016491">
    <property type="term" value="F:oxidoreductase activity"/>
    <property type="evidence" value="ECO:0007669"/>
    <property type="project" value="InterPro"/>
</dbReference>
<dbReference type="Gene3D" id="3.90.180.10">
    <property type="entry name" value="Medium-chain alcohol dehydrogenases, catalytic domain"/>
    <property type="match status" value="1"/>
</dbReference>
<dbReference type="InterPro" id="IPR013149">
    <property type="entry name" value="ADH-like_C"/>
</dbReference>